<keyword evidence="5 6" id="KW-0472">Membrane</keyword>
<dbReference type="AlphaFoldDB" id="A0A816AP82"/>
<dbReference type="Gene3D" id="2.70.220.10">
    <property type="entry name" value="Ganglioside GM2 activator"/>
    <property type="match status" value="1"/>
</dbReference>
<dbReference type="GO" id="GO:0009898">
    <property type="term" value="C:cytoplasmic side of plasma membrane"/>
    <property type="evidence" value="ECO:0007669"/>
    <property type="project" value="TreeGrafter"/>
</dbReference>
<dbReference type="Proteomes" id="UP000663828">
    <property type="component" value="Unassembled WGS sequence"/>
</dbReference>
<dbReference type="InterPro" id="IPR036846">
    <property type="entry name" value="GM2-AP_sf"/>
</dbReference>
<dbReference type="PANTHER" id="PTHR17357:SF0">
    <property type="entry name" value="GANGLIOSIDE GM2 ACTIVATOR"/>
    <property type="match status" value="1"/>
</dbReference>
<dbReference type="SUPFAM" id="SSF81321">
    <property type="entry name" value="Family A G protein-coupled receptor-like"/>
    <property type="match status" value="1"/>
</dbReference>
<evidence type="ECO:0000256" key="2">
    <source>
        <dbReference type="ARBA" id="ARBA00022692"/>
    </source>
</evidence>
<name>A0A816AP82_ADIRI</name>
<evidence type="ECO:0000313" key="9">
    <source>
        <dbReference type="Proteomes" id="UP000663828"/>
    </source>
</evidence>
<feature type="transmembrane region" description="Helical" evidence="6">
    <location>
        <begin position="27"/>
        <end position="49"/>
    </location>
</feature>
<evidence type="ECO:0000256" key="6">
    <source>
        <dbReference type="SAM" id="Phobius"/>
    </source>
</evidence>
<proteinExistence type="predicted"/>
<evidence type="ECO:0000256" key="1">
    <source>
        <dbReference type="ARBA" id="ARBA00004370"/>
    </source>
</evidence>
<gene>
    <name evidence="8" type="ORF">XAT740_LOCUS47612</name>
</gene>
<evidence type="ECO:0000256" key="4">
    <source>
        <dbReference type="ARBA" id="ARBA00022989"/>
    </source>
</evidence>
<evidence type="ECO:0000259" key="7">
    <source>
        <dbReference type="PROSITE" id="PS50262"/>
    </source>
</evidence>
<dbReference type="PROSITE" id="PS50262">
    <property type="entry name" value="G_PROTEIN_RECEP_F1_2"/>
    <property type="match status" value="1"/>
</dbReference>
<keyword evidence="4 6" id="KW-1133">Transmembrane helix</keyword>
<accession>A0A816AP82</accession>
<comment type="caution">
    <text evidence="8">The sequence shown here is derived from an EMBL/GenBank/DDBJ whole genome shotgun (WGS) entry which is preliminary data.</text>
</comment>
<feature type="transmembrane region" description="Helical" evidence="6">
    <location>
        <begin position="94"/>
        <end position="118"/>
    </location>
</feature>
<feature type="transmembrane region" description="Helical" evidence="6">
    <location>
        <begin position="139"/>
        <end position="164"/>
    </location>
</feature>
<dbReference type="InterPro" id="IPR003172">
    <property type="entry name" value="ML_dom"/>
</dbReference>
<dbReference type="InterPro" id="IPR017452">
    <property type="entry name" value="GPCR_Rhodpsn_7TM"/>
</dbReference>
<feature type="transmembrane region" description="Helical" evidence="6">
    <location>
        <begin position="200"/>
        <end position="219"/>
    </location>
</feature>
<keyword evidence="3" id="KW-0732">Signal</keyword>
<feature type="domain" description="G-protein coupled receptors family 1 profile" evidence="7">
    <location>
        <begin position="40"/>
        <end position="292"/>
    </location>
</feature>
<evidence type="ECO:0000313" key="8">
    <source>
        <dbReference type="EMBL" id="CAF1600151.1"/>
    </source>
</evidence>
<dbReference type="Pfam" id="PF02221">
    <property type="entry name" value="E1_DerP2_DerF2"/>
    <property type="match status" value="1"/>
</dbReference>
<dbReference type="GO" id="GO:0006689">
    <property type="term" value="P:ganglioside catabolic process"/>
    <property type="evidence" value="ECO:0007669"/>
    <property type="project" value="InterPro"/>
</dbReference>
<keyword evidence="2 6" id="KW-0812">Transmembrane</keyword>
<dbReference type="SUPFAM" id="SSF63707">
    <property type="entry name" value="Ganglioside M2 (gm2) activator"/>
    <property type="match status" value="1"/>
</dbReference>
<dbReference type="InterPro" id="IPR028996">
    <property type="entry name" value="GM2-AP"/>
</dbReference>
<reference evidence="8" key="1">
    <citation type="submission" date="2021-02" db="EMBL/GenBank/DDBJ databases">
        <authorList>
            <person name="Nowell W R."/>
        </authorList>
    </citation>
    <scope>NUCLEOTIDE SEQUENCE</scope>
</reference>
<dbReference type="PANTHER" id="PTHR17357">
    <property type="entry name" value="GM2 GANGLIOSIDE ACTIVATOR PROTEIN"/>
    <property type="match status" value="1"/>
</dbReference>
<dbReference type="EMBL" id="CAJNOR010006640">
    <property type="protein sequence ID" value="CAF1600151.1"/>
    <property type="molecule type" value="Genomic_DNA"/>
</dbReference>
<keyword evidence="9" id="KW-1185">Reference proteome</keyword>
<protein>
    <recommendedName>
        <fullName evidence="7">G-protein coupled receptors family 1 profile domain-containing protein</fullName>
    </recommendedName>
</protein>
<dbReference type="GO" id="GO:0005319">
    <property type="term" value="F:lipid transporter activity"/>
    <property type="evidence" value="ECO:0007669"/>
    <property type="project" value="TreeGrafter"/>
</dbReference>
<evidence type="ECO:0000256" key="3">
    <source>
        <dbReference type="ARBA" id="ARBA00022729"/>
    </source>
</evidence>
<dbReference type="SMART" id="SM00737">
    <property type="entry name" value="ML"/>
    <property type="match status" value="1"/>
</dbReference>
<comment type="subcellular location">
    <subcellularLocation>
        <location evidence="1">Membrane</location>
    </subcellularLocation>
</comment>
<feature type="transmembrane region" description="Helical" evidence="6">
    <location>
        <begin position="272"/>
        <end position="296"/>
    </location>
</feature>
<feature type="transmembrane region" description="Helical" evidence="6">
    <location>
        <begin position="240"/>
        <end position="260"/>
    </location>
</feature>
<organism evidence="8 9">
    <name type="scientific">Adineta ricciae</name>
    <name type="common">Rotifer</name>
    <dbReference type="NCBI Taxonomy" id="249248"/>
    <lineage>
        <taxon>Eukaryota</taxon>
        <taxon>Metazoa</taxon>
        <taxon>Spiralia</taxon>
        <taxon>Gnathifera</taxon>
        <taxon>Rotifera</taxon>
        <taxon>Eurotatoria</taxon>
        <taxon>Bdelloidea</taxon>
        <taxon>Adinetida</taxon>
        <taxon>Adinetidae</taxon>
        <taxon>Adineta</taxon>
    </lineage>
</organism>
<dbReference type="Gene3D" id="1.20.1070.10">
    <property type="entry name" value="Rhodopsin 7-helix transmembrane proteins"/>
    <property type="match status" value="1"/>
</dbReference>
<dbReference type="GO" id="GO:0008047">
    <property type="term" value="F:enzyme activator activity"/>
    <property type="evidence" value="ECO:0007669"/>
    <property type="project" value="InterPro"/>
</dbReference>
<evidence type="ECO:0000256" key="5">
    <source>
        <dbReference type="ARBA" id="ARBA00023136"/>
    </source>
</evidence>
<sequence length="478" mass="54824">MSNETNNSSQYQSFSSDYILFPYAVRFWIILPFYILSMTCSLFVFYWLISRRSFHQAVHNHIIASLLFVNILIQLIHISSVLNYYRLGRVWPASIHFCMVWVVADEGLRITTTLFFAWATIERHILVFHDRLLSTKRRLFLFHYFPILIILLYCFSYCIVVIIFPPCENSYDFTQIVCGLPLCYYDRYSLALWDVVFNDIIPTSAILFFSIALLMRFLLKKSRMCQRMQWRHYRKMTIQLLSISVLFLVIYIPHVLIQLVEFCGVVDEISKALLIYAEFSVYYGNLLLPFACLNSVPELKTKLKKTFLRSPQKNPTVRPQELQNLKFSWGNCGPNNDPIKIVSLSVGPDPIRLPGCVTISTTVNITKPLPADIEAHVDMEKKVTGFYIRVPCEHNVGSCSYSICTNSTARYPGLLKDYSASKTCPSVPPATYSVSNLVMNVTKSIPSIAEGDFRITVNVNSNHGGHLACLRLGVNLKN</sequence>
<feature type="transmembrane region" description="Helical" evidence="6">
    <location>
        <begin position="61"/>
        <end position="82"/>
    </location>
</feature>